<accession>A0A1L9PN88</accession>
<feature type="domain" description="CENP-V/GFA" evidence="5">
    <location>
        <begin position="3"/>
        <end position="109"/>
    </location>
</feature>
<dbReference type="GO" id="GO:0046872">
    <property type="term" value="F:metal ion binding"/>
    <property type="evidence" value="ECO:0007669"/>
    <property type="project" value="UniProtKB-KW"/>
</dbReference>
<dbReference type="InterPro" id="IPR006913">
    <property type="entry name" value="CENP-V/GFA"/>
</dbReference>
<evidence type="ECO:0000313" key="6">
    <source>
        <dbReference type="EMBL" id="OJJ02875.1"/>
    </source>
</evidence>
<evidence type="ECO:0000256" key="2">
    <source>
        <dbReference type="ARBA" id="ARBA00022723"/>
    </source>
</evidence>
<evidence type="ECO:0000313" key="7">
    <source>
        <dbReference type="Proteomes" id="UP000184073"/>
    </source>
</evidence>
<evidence type="ECO:0000256" key="3">
    <source>
        <dbReference type="ARBA" id="ARBA00022833"/>
    </source>
</evidence>
<dbReference type="VEuPathDB" id="FungiDB:ASPVEDRAFT_133070"/>
<keyword evidence="4" id="KW-0456">Lyase</keyword>
<organism evidence="6 7">
    <name type="scientific">Aspergillus versicolor CBS 583.65</name>
    <dbReference type="NCBI Taxonomy" id="1036611"/>
    <lineage>
        <taxon>Eukaryota</taxon>
        <taxon>Fungi</taxon>
        <taxon>Dikarya</taxon>
        <taxon>Ascomycota</taxon>
        <taxon>Pezizomycotina</taxon>
        <taxon>Eurotiomycetes</taxon>
        <taxon>Eurotiomycetidae</taxon>
        <taxon>Eurotiales</taxon>
        <taxon>Aspergillaceae</taxon>
        <taxon>Aspergillus</taxon>
        <taxon>Aspergillus subgen. Nidulantes</taxon>
    </lineage>
</organism>
<dbReference type="AlphaFoldDB" id="A0A1L9PN88"/>
<evidence type="ECO:0000256" key="1">
    <source>
        <dbReference type="ARBA" id="ARBA00005495"/>
    </source>
</evidence>
<dbReference type="OrthoDB" id="5422068at2759"/>
<keyword evidence="2" id="KW-0479">Metal-binding</keyword>
<dbReference type="GeneID" id="63722504"/>
<gene>
    <name evidence="6" type="ORF">ASPVEDRAFT_133070</name>
</gene>
<dbReference type="Proteomes" id="UP000184073">
    <property type="component" value="Unassembled WGS sequence"/>
</dbReference>
<keyword evidence="7" id="KW-1185">Reference proteome</keyword>
<comment type="similarity">
    <text evidence="1">Belongs to the Gfa family.</text>
</comment>
<sequence>MMHSISCLCARVTQQVQLDPSTTSSTLNLCHCTACQTVSGQIFTSYYPLQEKPQLKDLAEYHQADSLTRFFCGTCGSHVFAHSRHTGRFLVASGLLDSPPQTKGVFHWKVNDTQDGGLSPFLPGVIARADAPCWVECPAKSQDATDKIKKKIPSRDPAQLLAQCHCGGIELYITRPDSASEEPWSPWPDLIVPYHSSVSAENDEDVKWWLCAGKTKYMAGTCACPTCRQASGFPIQTWAFIPKSNILTTDKTELTFGTGTMRRYNSSPGVYREFCSRCGASVFWHCEKRPLLLDVSVGLLHADSGSRAEEWLDWVTSRTSFAEMAVDNSLIQQLEAGLKAGGSTNNPEI</sequence>
<evidence type="ECO:0000256" key="4">
    <source>
        <dbReference type="ARBA" id="ARBA00023239"/>
    </source>
</evidence>
<dbReference type="Pfam" id="PF04828">
    <property type="entry name" value="GFA"/>
    <property type="match status" value="2"/>
</dbReference>
<dbReference type="GO" id="GO:0016846">
    <property type="term" value="F:carbon-sulfur lyase activity"/>
    <property type="evidence" value="ECO:0007669"/>
    <property type="project" value="InterPro"/>
</dbReference>
<dbReference type="EMBL" id="KV878129">
    <property type="protein sequence ID" value="OJJ02875.1"/>
    <property type="molecule type" value="Genomic_DNA"/>
</dbReference>
<dbReference type="Gene3D" id="3.90.1590.10">
    <property type="entry name" value="glutathione-dependent formaldehyde- activating enzyme (gfa)"/>
    <property type="match status" value="2"/>
</dbReference>
<dbReference type="PROSITE" id="PS51891">
    <property type="entry name" value="CENP_V_GFA"/>
    <property type="match status" value="1"/>
</dbReference>
<keyword evidence="3" id="KW-0862">Zinc</keyword>
<dbReference type="PANTHER" id="PTHR33337">
    <property type="entry name" value="GFA DOMAIN-CONTAINING PROTEIN"/>
    <property type="match status" value="1"/>
</dbReference>
<evidence type="ECO:0000259" key="5">
    <source>
        <dbReference type="PROSITE" id="PS51891"/>
    </source>
</evidence>
<dbReference type="RefSeq" id="XP_040668637.1">
    <property type="nucleotide sequence ID" value="XM_040806993.1"/>
</dbReference>
<dbReference type="SUPFAM" id="SSF51316">
    <property type="entry name" value="Mss4-like"/>
    <property type="match status" value="2"/>
</dbReference>
<dbReference type="STRING" id="1036611.A0A1L9PN88"/>
<dbReference type="InterPro" id="IPR011057">
    <property type="entry name" value="Mss4-like_sf"/>
</dbReference>
<name>A0A1L9PN88_ASPVE</name>
<reference evidence="7" key="1">
    <citation type="journal article" date="2017" name="Genome Biol.">
        <title>Comparative genomics reveals high biological diversity and specific adaptations in the industrially and medically important fungal genus Aspergillus.</title>
        <authorList>
            <person name="de Vries R.P."/>
            <person name="Riley R."/>
            <person name="Wiebenga A."/>
            <person name="Aguilar-Osorio G."/>
            <person name="Amillis S."/>
            <person name="Uchima C.A."/>
            <person name="Anderluh G."/>
            <person name="Asadollahi M."/>
            <person name="Askin M."/>
            <person name="Barry K."/>
            <person name="Battaglia E."/>
            <person name="Bayram O."/>
            <person name="Benocci T."/>
            <person name="Braus-Stromeyer S.A."/>
            <person name="Caldana C."/>
            <person name="Canovas D."/>
            <person name="Cerqueira G.C."/>
            <person name="Chen F."/>
            <person name="Chen W."/>
            <person name="Choi C."/>
            <person name="Clum A."/>
            <person name="Dos Santos R.A."/>
            <person name="Damasio A.R."/>
            <person name="Diallinas G."/>
            <person name="Emri T."/>
            <person name="Fekete E."/>
            <person name="Flipphi M."/>
            <person name="Freyberg S."/>
            <person name="Gallo A."/>
            <person name="Gournas C."/>
            <person name="Habgood R."/>
            <person name="Hainaut M."/>
            <person name="Harispe M.L."/>
            <person name="Henrissat B."/>
            <person name="Hilden K.S."/>
            <person name="Hope R."/>
            <person name="Hossain A."/>
            <person name="Karabika E."/>
            <person name="Karaffa L."/>
            <person name="Karanyi Z."/>
            <person name="Krasevec N."/>
            <person name="Kuo A."/>
            <person name="Kusch H."/>
            <person name="LaButti K."/>
            <person name="Lagendijk E.L."/>
            <person name="Lapidus A."/>
            <person name="Levasseur A."/>
            <person name="Lindquist E."/>
            <person name="Lipzen A."/>
            <person name="Logrieco A.F."/>
            <person name="MacCabe A."/>
            <person name="Maekelae M.R."/>
            <person name="Malavazi I."/>
            <person name="Melin P."/>
            <person name="Meyer V."/>
            <person name="Mielnichuk N."/>
            <person name="Miskei M."/>
            <person name="Molnar A.P."/>
            <person name="Mule G."/>
            <person name="Ngan C.Y."/>
            <person name="Orejas M."/>
            <person name="Orosz E."/>
            <person name="Ouedraogo J.P."/>
            <person name="Overkamp K.M."/>
            <person name="Park H.-S."/>
            <person name="Perrone G."/>
            <person name="Piumi F."/>
            <person name="Punt P.J."/>
            <person name="Ram A.F."/>
            <person name="Ramon A."/>
            <person name="Rauscher S."/>
            <person name="Record E."/>
            <person name="Riano-Pachon D.M."/>
            <person name="Robert V."/>
            <person name="Roehrig J."/>
            <person name="Ruller R."/>
            <person name="Salamov A."/>
            <person name="Salih N.S."/>
            <person name="Samson R.A."/>
            <person name="Sandor E."/>
            <person name="Sanguinetti M."/>
            <person name="Schuetze T."/>
            <person name="Sepcic K."/>
            <person name="Shelest E."/>
            <person name="Sherlock G."/>
            <person name="Sophianopoulou V."/>
            <person name="Squina F.M."/>
            <person name="Sun H."/>
            <person name="Susca A."/>
            <person name="Todd R.B."/>
            <person name="Tsang A."/>
            <person name="Unkles S.E."/>
            <person name="van de Wiele N."/>
            <person name="van Rossen-Uffink D."/>
            <person name="Oliveira J.V."/>
            <person name="Vesth T.C."/>
            <person name="Visser J."/>
            <person name="Yu J.-H."/>
            <person name="Zhou M."/>
            <person name="Andersen M.R."/>
            <person name="Archer D.B."/>
            <person name="Baker S.E."/>
            <person name="Benoit I."/>
            <person name="Brakhage A.A."/>
            <person name="Braus G.H."/>
            <person name="Fischer R."/>
            <person name="Frisvad J.C."/>
            <person name="Goldman G.H."/>
            <person name="Houbraken J."/>
            <person name="Oakley B."/>
            <person name="Pocsi I."/>
            <person name="Scazzocchio C."/>
            <person name="Seiboth B."/>
            <person name="vanKuyk P.A."/>
            <person name="Wortman J."/>
            <person name="Dyer P.S."/>
            <person name="Grigoriev I.V."/>
        </authorList>
    </citation>
    <scope>NUCLEOTIDE SEQUENCE [LARGE SCALE GENOMIC DNA]</scope>
    <source>
        <strain evidence="7">CBS 583.65</strain>
    </source>
</reference>
<proteinExistence type="inferred from homology"/>
<dbReference type="PANTHER" id="PTHR33337:SF32">
    <property type="entry name" value="DUF636 DOMAIN PROTEIN (AFU_ORTHOLOGUE AFUA_7G04120)"/>
    <property type="match status" value="1"/>
</dbReference>
<protein>
    <recommendedName>
        <fullName evidence="5">CENP-V/GFA domain-containing protein</fullName>
    </recommendedName>
</protein>